<name>A0A918P762_9NEIS</name>
<dbReference type="AlphaFoldDB" id="A0A918P762"/>
<reference evidence="2" key="2">
    <citation type="submission" date="2020-09" db="EMBL/GenBank/DDBJ databases">
        <authorList>
            <person name="Sun Q."/>
            <person name="Kim S."/>
        </authorList>
    </citation>
    <scope>NUCLEOTIDE SEQUENCE</scope>
    <source>
        <strain evidence="2">KCTC 32182</strain>
    </source>
</reference>
<keyword evidence="1" id="KW-0472">Membrane</keyword>
<feature type="transmembrane region" description="Helical" evidence="1">
    <location>
        <begin position="92"/>
        <end position="116"/>
    </location>
</feature>
<evidence type="ECO:0000313" key="3">
    <source>
        <dbReference type="Proteomes" id="UP000645257"/>
    </source>
</evidence>
<dbReference type="RefSeq" id="WP_189536959.1">
    <property type="nucleotide sequence ID" value="NZ_BMYX01000034.1"/>
</dbReference>
<dbReference type="Proteomes" id="UP000645257">
    <property type="component" value="Unassembled WGS sequence"/>
</dbReference>
<reference evidence="2" key="1">
    <citation type="journal article" date="2014" name="Int. J. Syst. Evol. Microbiol.">
        <title>Complete genome sequence of Corynebacterium casei LMG S-19264T (=DSM 44701T), isolated from a smear-ripened cheese.</title>
        <authorList>
            <consortium name="US DOE Joint Genome Institute (JGI-PGF)"/>
            <person name="Walter F."/>
            <person name="Albersmeier A."/>
            <person name="Kalinowski J."/>
            <person name="Ruckert C."/>
        </authorList>
    </citation>
    <scope>NUCLEOTIDE SEQUENCE</scope>
    <source>
        <strain evidence="2">KCTC 32182</strain>
    </source>
</reference>
<comment type="caution">
    <text evidence="2">The sequence shown here is derived from an EMBL/GenBank/DDBJ whole genome shotgun (WGS) entry which is preliminary data.</text>
</comment>
<keyword evidence="1" id="KW-0812">Transmembrane</keyword>
<organism evidence="2 3">
    <name type="scientific">Paludibacterium paludis</name>
    <dbReference type="NCBI Taxonomy" id="1225769"/>
    <lineage>
        <taxon>Bacteria</taxon>
        <taxon>Pseudomonadati</taxon>
        <taxon>Pseudomonadota</taxon>
        <taxon>Betaproteobacteria</taxon>
        <taxon>Neisseriales</taxon>
        <taxon>Chromobacteriaceae</taxon>
        <taxon>Paludibacterium</taxon>
    </lineage>
</organism>
<evidence type="ECO:0000313" key="2">
    <source>
        <dbReference type="EMBL" id="GGY29997.1"/>
    </source>
</evidence>
<proteinExistence type="predicted"/>
<keyword evidence="3" id="KW-1185">Reference proteome</keyword>
<accession>A0A918P762</accession>
<gene>
    <name evidence="2" type="ORF">GCM10011289_36080</name>
</gene>
<protein>
    <submittedName>
        <fullName evidence="2">Uncharacterized protein</fullName>
    </submittedName>
</protein>
<keyword evidence="1" id="KW-1133">Transmembrane helix</keyword>
<feature type="transmembrane region" description="Helical" evidence="1">
    <location>
        <begin position="122"/>
        <end position="144"/>
    </location>
</feature>
<evidence type="ECO:0000256" key="1">
    <source>
        <dbReference type="SAM" id="Phobius"/>
    </source>
</evidence>
<sequence length="244" mass="27575">MIIPYPEMWLAAGMVVLYLYDSARLLGCNEVLLCRSWNGRWAACFGENRFLLRGKEPFLPNPFLPHRPLHRLAWNMEGLVGPSRPWVPPGNIYAVLAPFIWLMMFALFVLIPAGLYSRWGNLAIAAGIVLFYSSLLVLLSLIWFRRADYRLSAKTFAALAFESLTCPPFALNVVRHLSLAYPLNDDFLSVLDRGLDGAERASALAGVVSRLRVEAEWADETSERSGRLNSHLQFLIREMDSCRA</sequence>
<dbReference type="EMBL" id="BMYX01000034">
    <property type="protein sequence ID" value="GGY29997.1"/>
    <property type="molecule type" value="Genomic_DNA"/>
</dbReference>